<dbReference type="Gene3D" id="1.20.1540.10">
    <property type="entry name" value="Rhomboid-like"/>
    <property type="match status" value="1"/>
</dbReference>
<sequence>MFTRTESFQTFIRLYPIVSIIAAIHALIWLFFQIPIAPVVILFNLLSGYNAAIADGEYWRLLTPVFLHIHFGHVLFNTISLILFAPALEKILKKAKFIFVYLGAGIIANIATYLIEPIDYAHIGASGAIFGLFGVYLFMIYFRKGMMDRSNSQIILSILVIGLIMTFVNSNINVIGHLFGFIGGFILAPLVIKKPKNYFY</sequence>
<feature type="domain" description="Peptidase S54 rhomboid" evidence="8">
    <location>
        <begin position="56"/>
        <end position="193"/>
    </location>
</feature>
<dbReference type="PANTHER" id="PTHR43731:SF14">
    <property type="entry name" value="PRESENILIN-ASSOCIATED RHOMBOID-LIKE PROTEIN, MITOCHONDRIAL"/>
    <property type="match status" value="1"/>
</dbReference>
<feature type="transmembrane region" description="Helical" evidence="7">
    <location>
        <begin position="65"/>
        <end position="85"/>
    </location>
</feature>
<feature type="transmembrane region" description="Helical" evidence="7">
    <location>
        <begin position="12"/>
        <end position="45"/>
    </location>
</feature>
<dbReference type="Proteomes" id="UP001342826">
    <property type="component" value="Unassembled WGS sequence"/>
</dbReference>
<keyword evidence="10" id="KW-1185">Reference proteome</keyword>
<dbReference type="GO" id="GO:0008233">
    <property type="term" value="F:peptidase activity"/>
    <property type="evidence" value="ECO:0007669"/>
    <property type="project" value="UniProtKB-KW"/>
</dbReference>
<evidence type="ECO:0000256" key="2">
    <source>
        <dbReference type="ARBA" id="ARBA00009045"/>
    </source>
</evidence>
<feature type="transmembrane region" description="Helical" evidence="7">
    <location>
        <begin position="97"/>
        <end position="115"/>
    </location>
</feature>
<dbReference type="EMBL" id="JARTFS010000004">
    <property type="protein sequence ID" value="MED4400487.1"/>
    <property type="molecule type" value="Genomic_DNA"/>
</dbReference>
<proteinExistence type="inferred from homology"/>
<evidence type="ECO:0000259" key="8">
    <source>
        <dbReference type="Pfam" id="PF01694"/>
    </source>
</evidence>
<dbReference type="InterPro" id="IPR035952">
    <property type="entry name" value="Rhomboid-like_sf"/>
</dbReference>
<organism evidence="9 10">
    <name type="scientific">Metabacillus fastidiosus</name>
    <dbReference type="NCBI Taxonomy" id="1458"/>
    <lineage>
        <taxon>Bacteria</taxon>
        <taxon>Bacillati</taxon>
        <taxon>Bacillota</taxon>
        <taxon>Bacilli</taxon>
        <taxon>Bacillales</taxon>
        <taxon>Bacillaceae</taxon>
        <taxon>Metabacillus</taxon>
    </lineage>
</organism>
<dbReference type="RefSeq" id="WP_328014885.1">
    <property type="nucleotide sequence ID" value="NZ_JARTFS010000004.1"/>
</dbReference>
<dbReference type="SUPFAM" id="SSF144091">
    <property type="entry name" value="Rhomboid-like"/>
    <property type="match status" value="1"/>
</dbReference>
<dbReference type="GO" id="GO:0006508">
    <property type="term" value="P:proteolysis"/>
    <property type="evidence" value="ECO:0007669"/>
    <property type="project" value="UniProtKB-KW"/>
</dbReference>
<protein>
    <submittedName>
        <fullName evidence="9">Rhomboid family intramembrane serine protease</fullName>
        <ecNumber evidence="9">3.4.21.-</ecNumber>
    </submittedName>
</protein>
<gene>
    <name evidence="9" type="ORF">P9271_03965</name>
</gene>
<evidence type="ECO:0000256" key="1">
    <source>
        <dbReference type="ARBA" id="ARBA00004141"/>
    </source>
</evidence>
<evidence type="ECO:0000256" key="3">
    <source>
        <dbReference type="ARBA" id="ARBA00022692"/>
    </source>
</evidence>
<comment type="subcellular location">
    <subcellularLocation>
        <location evidence="1">Membrane</location>
        <topology evidence="1">Multi-pass membrane protein</topology>
    </subcellularLocation>
</comment>
<feature type="transmembrane region" description="Helical" evidence="7">
    <location>
        <begin position="121"/>
        <end position="139"/>
    </location>
</feature>
<evidence type="ECO:0000256" key="6">
    <source>
        <dbReference type="ARBA" id="ARBA00023136"/>
    </source>
</evidence>
<evidence type="ECO:0000313" key="9">
    <source>
        <dbReference type="EMBL" id="MED4400487.1"/>
    </source>
</evidence>
<comment type="caution">
    <text evidence="9">The sequence shown here is derived from an EMBL/GenBank/DDBJ whole genome shotgun (WGS) entry which is preliminary data.</text>
</comment>
<evidence type="ECO:0000256" key="7">
    <source>
        <dbReference type="SAM" id="Phobius"/>
    </source>
</evidence>
<evidence type="ECO:0000256" key="4">
    <source>
        <dbReference type="ARBA" id="ARBA00022801"/>
    </source>
</evidence>
<dbReference type="EC" id="3.4.21.-" evidence="9"/>
<feature type="transmembrane region" description="Helical" evidence="7">
    <location>
        <begin position="174"/>
        <end position="192"/>
    </location>
</feature>
<dbReference type="Pfam" id="PF01694">
    <property type="entry name" value="Rhomboid"/>
    <property type="match status" value="1"/>
</dbReference>
<evidence type="ECO:0000313" key="10">
    <source>
        <dbReference type="Proteomes" id="UP001342826"/>
    </source>
</evidence>
<evidence type="ECO:0000256" key="5">
    <source>
        <dbReference type="ARBA" id="ARBA00022989"/>
    </source>
</evidence>
<keyword evidence="5 7" id="KW-1133">Transmembrane helix</keyword>
<name>A0ABU6NVT0_9BACI</name>
<dbReference type="InterPro" id="IPR022764">
    <property type="entry name" value="Peptidase_S54_rhomboid_dom"/>
</dbReference>
<keyword evidence="3 7" id="KW-0812">Transmembrane</keyword>
<feature type="transmembrane region" description="Helical" evidence="7">
    <location>
        <begin position="151"/>
        <end position="168"/>
    </location>
</feature>
<comment type="similarity">
    <text evidence="2">Belongs to the peptidase S54 family.</text>
</comment>
<keyword evidence="9" id="KW-0645">Protease</keyword>
<accession>A0ABU6NVT0</accession>
<keyword evidence="6 7" id="KW-0472">Membrane</keyword>
<dbReference type="InterPro" id="IPR050925">
    <property type="entry name" value="Rhomboid_protease_S54"/>
</dbReference>
<reference evidence="9 10" key="1">
    <citation type="submission" date="2023-03" db="EMBL/GenBank/DDBJ databases">
        <title>Bacillus Genome Sequencing.</title>
        <authorList>
            <person name="Dunlap C."/>
        </authorList>
    </citation>
    <scope>NUCLEOTIDE SEQUENCE [LARGE SCALE GENOMIC DNA]</scope>
    <source>
        <strain evidence="9 10">NRS-1717</strain>
    </source>
</reference>
<dbReference type="PANTHER" id="PTHR43731">
    <property type="entry name" value="RHOMBOID PROTEASE"/>
    <property type="match status" value="1"/>
</dbReference>
<keyword evidence="4 9" id="KW-0378">Hydrolase</keyword>